<dbReference type="Proteomes" id="UP000828390">
    <property type="component" value="Unassembled WGS sequence"/>
</dbReference>
<accession>A0A9D4ISF2</accession>
<reference evidence="1" key="2">
    <citation type="submission" date="2020-11" db="EMBL/GenBank/DDBJ databases">
        <authorList>
            <person name="McCartney M.A."/>
            <person name="Auch B."/>
            <person name="Kono T."/>
            <person name="Mallez S."/>
            <person name="Becker A."/>
            <person name="Gohl D.M."/>
            <person name="Silverstein K.A.T."/>
            <person name="Koren S."/>
            <person name="Bechman K.B."/>
            <person name="Herman A."/>
            <person name="Abrahante J.E."/>
            <person name="Garbe J."/>
        </authorList>
    </citation>
    <scope>NUCLEOTIDE SEQUENCE</scope>
    <source>
        <strain evidence="1">Duluth1</strain>
        <tissue evidence="1">Whole animal</tissue>
    </source>
</reference>
<dbReference type="AlphaFoldDB" id="A0A9D4ISF2"/>
<dbReference type="EMBL" id="JAIWYP010000008">
    <property type="protein sequence ID" value="KAH3782403.1"/>
    <property type="molecule type" value="Genomic_DNA"/>
</dbReference>
<comment type="caution">
    <text evidence="1">The sequence shown here is derived from an EMBL/GenBank/DDBJ whole genome shotgun (WGS) entry which is preliminary data.</text>
</comment>
<reference evidence="1" key="1">
    <citation type="journal article" date="2019" name="bioRxiv">
        <title>The Genome of the Zebra Mussel, Dreissena polymorpha: A Resource for Invasive Species Research.</title>
        <authorList>
            <person name="McCartney M.A."/>
            <person name="Auch B."/>
            <person name="Kono T."/>
            <person name="Mallez S."/>
            <person name="Zhang Y."/>
            <person name="Obille A."/>
            <person name="Becker A."/>
            <person name="Abrahante J.E."/>
            <person name="Garbe J."/>
            <person name="Badalamenti J.P."/>
            <person name="Herman A."/>
            <person name="Mangelson H."/>
            <person name="Liachko I."/>
            <person name="Sullivan S."/>
            <person name="Sone E.D."/>
            <person name="Koren S."/>
            <person name="Silverstein K.A.T."/>
            <person name="Beckman K.B."/>
            <person name="Gohl D.M."/>
        </authorList>
    </citation>
    <scope>NUCLEOTIDE SEQUENCE</scope>
    <source>
        <strain evidence="1">Duluth1</strain>
        <tissue evidence="1">Whole animal</tissue>
    </source>
</reference>
<protein>
    <submittedName>
        <fullName evidence="1">Uncharacterized protein</fullName>
    </submittedName>
</protein>
<gene>
    <name evidence="1" type="ORF">DPMN_160318</name>
</gene>
<proteinExistence type="predicted"/>
<name>A0A9D4ISF2_DREPO</name>
<evidence type="ECO:0000313" key="1">
    <source>
        <dbReference type="EMBL" id="KAH3782403.1"/>
    </source>
</evidence>
<evidence type="ECO:0000313" key="2">
    <source>
        <dbReference type="Proteomes" id="UP000828390"/>
    </source>
</evidence>
<sequence>MRIFAQAIVKRSGRPTRMNHVHGPSKKWCRKFFARNPQLKKEGQIVLIQAG</sequence>
<keyword evidence="2" id="KW-1185">Reference proteome</keyword>
<organism evidence="1 2">
    <name type="scientific">Dreissena polymorpha</name>
    <name type="common">Zebra mussel</name>
    <name type="synonym">Mytilus polymorpha</name>
    <dbReference type="NCBI Taxonomy" id="45954"/>
    <lineage>
        <taxon>Eukaryota</taxon>
        <taxon>Metazoa</taxon>
        <taxon>Spiralia</taxon>
        <taxon>Lophotrochozoa</taxon>
        <taxon>Mollusca</taxon>
        <taxon>Bivalvia</taxon>
        <taxon>Autobranchia</taxon>
        <taxon>Heteroconchia</taxon>
        <taxon>Euheterodonta</taxon>
        <taxon>Imparidentia</taxon>
        <taxon>Neoheterodontei</taxon>
        <taxon>Myida</taxon>
        <taxon>Dreissenoidea</taxon>
        <taxon>Dreissenidae</taxon>
        <taxon>Dreissena</taxon>
    </lineage>
</organism>